<dbReference type="Proteomes" id="UP001314205">
    <property type="component" value="Unassembled WGS sequence"/>
</dbReference>
<comment type="caution">
    <text evidence="1">The sequence shown here is derived from an EMBL/GenBank/DDBJ whole genome shotgun (WGS) entry which is preliminary data.</text>
</comment>
<gene>
    <name evidence="1" type="ORF">PARMNEM_LOCUS17280</name>
</gene>
<keyword evidence="2" id="KW-1185">Reference proteome</keyword>
<name>A0AAV1LTL4_9NEOP</name>
<proteinExistence type="predicted"/>
<reference evidence="1 2" key="1">
    <citation type="submission" date="2023-11" db="EMBL/GenBank/DDBJ databases">
        <authorList>
            <person name="Hedman E."/>
            <person name="Englund M."/>
            <person name="Stromberg M."/>
            <person name="Nyberg Akerstrom W."/>
            <person name="Nylinder S."/>
            <person name="Jareborg N."/>
            <person name="Kallberg Y."/>
            <person name="Kronander E."/>
        </authorList>
    </citation>
    <scope>NUCLEOTIDE SEQUENCE [LARGE SCALE GENOMIC DNA]</scope>
</reference>
<organism evidence="1 2">
    <name type="scientific">Parnassius mnemosyne</name>
    <name type="common">clouded apollo</name>
    <dbReference type="NCBI Taxonomy" id="213953"/>
    <lineage>
        <taxon>Eukaryota</taxon>
        <taxon>Metazoa</taxon>
        <taxon>Ecdysozoa</taxon>
        <taxon>Arthropoda</taxon>
        <taxon>Hexapoda</taxon>
        <taxon>Insecta</taxon>
        <taxon>Pterygota</taxon>
        <taxon>Neoptera</taxon>
        <taxon>Endopterygota</taxon>
        <taxon>Lepidoptera</taxon>
        <taxon>Glossata</taxon>
        <taxon>Ditrysia</taxon>
        <taxon>Papilionoidea</taxon>
        <taxon>Papilionidae</taxon>
        <taxon>Parnassiinae</taxon>
        <taxon>Parnassini</taxon>
        <taxon>Parnassius</taxon>
        <taxon>Driopa</taxon>
    </lineage>
</organism>
<sequence>MDKLLTEEEYQTYLYKKKLEEYETGKTILKSLVSPELFGILEEYIEISNCRAKALPLHIWPQPYAQATLVQCSMRRRPS</sequence>
<protein>
    <submittedName>
        <fullName evidence="1">Uncharacterized protein</fullName>
    </submittedName>
</protein>
<evidence type="ECO:0000313" key="2">
    <source>
        <dbReference type="Proteomes" id="UP001314205"/>
    </source>
</evidence>
<dbReference type="AlphaFoldDB" id="A0AAV1LTL4"/>
<dbReference type="EMBL" id="CAVLGL010000101">
    <property type="protein sequence ID" value="CAK1598270.1"/>
    <property type="molecule type" value="Genomic_DNA"/>
</dbReference>
<accession>A0AAV1LTL4</accession>
<evidence type="ECO:0000313" key="1">
    <source>
        <dbReference type="EMBL" id="CAK1598270.1"/>
    </source>
</evidence>